<evidence type="ECO:0000313" key="1">
    <source>
        <dbReference type="EMBL" id="KKM93315.1"/>
    </source>
</evidence>
<name>A0A0F9NWU1_9ZZZZ</name>
<sequence>MPLTTGVQNQPPKRGFAEGLPDVHLGPENAALYEIGKGELWVEGWSVIQTKELEAPQGLSKIDANLRRLKSEDNQPKAKQYRVNDKKILSIAERNEQCCLHDAATILGINFGTIRRYRKKYHLKTVRVGRFVLVEKAEIAILAAYLHQTRVKSRDFEGYRKFFNALGIK</sequence>
<dbReference type="EMBL" id="LAZR01006283">
    <property type="protein sequence ID" value="KKM93315.1"/>
    <property type="molecule type" value="Genomic_DNA"/>
</dbReference>
<dbReference type="SUPFAM" id="SSF46955">
    <property type="entry name" value="Putative DNA-binding domain"/>
    <property type="match status" value="1"/>
</dbReference>
<protein>
    <submittedName>
        <fullName evidence="1">Uncharacterized protein</fullName>
    </submittedName>
</protein>
<accession>A0A0F9NWU1</accession>
<dbReference type="AlphaFoldDB" id="A0A0F9NWU1"/>
<organism evidence="1">
    <name type="scientific">marine sediment metagenome</name>
    <dbReference type="NCBI Taxonomy" id="412755"/>
    <lineage>
        <taxon>unclassified sequences</taxon>
        <taxon>metagenomes</taxon>
        <taxon>ecological metagenomes</taxon>
    </lineage>
</organism>
<comment type="caution">
    <text evidence="1">The sequence shown here is derived from an EMBL/GenBank/DDBJ whole genome shotgun (WGS) entry which is preliminary data.</text>
</comment>
<proteinExistence type="predicted"/>
<dbReference type="InterPro" id="IPR009061">
    <property type="entry name" value="DNA-bd_dom_put_sf"/>
</dbReference>
<gene>
    <name evidence="1" type="ORF">LCGC14_1209670</name>
</gene>
<reference evidence="1" key="1">
    <citation type="journal article" date="2015" name="Nature">
        <title>Complex archaea that bridge the gap between prokaryotes and eukaryotes.</title>
        <authorList>
            <person name="Spang A."/>
            <person name="Saw J.H."/>
            <person name="Jorgensen S.L."/>
            <person name="Zaremba-Niedzwiedzka K."/>
            <person name="Martijn J."/>
            <person name="Lind A.E."/>
            <person name="van Eijk R."/>
            <person name="Schleper C."/>
            <person name="Guy L."/>
            <person name="Ettema T.J."/>
        </authorList>
    </citation>
    <scope>NUCLEOTIDE SEQUENCE</scope>
</reference>